<dbReference type="Gene3D" id="3.40.1280.10">
    <property type="match status" value="1"/>
</dbReference>
<evidence type="ECO:0000256" key="3">
    <source>
        <dbReference type="ARBA" id="ARBA00022691"/>
    </source>
</evidence>
<evidence type="ECO:0000256" key="1">
    <source>
        <dbReference type="ARBA" id="ARBA00022603"/>
    </source>
</evidence>
<dbReference type="RefSeq" id="XP_003078171.2">
    <property type="nucleotide sequence ID" value="XM_003078123.2"/>
</dbReference>
<dbReference type="InterPro" id="IPR029026">
    <property type="entry name" value="tRNA_m1G_MTases_N"/>
</dbReference>
<reference evidence="6" key="1">
    <citation type="journal article" date="2006" name="Proc. Natl. Acad. Sci. U.S.A.">
        <title>Genome analysis of the smallest free-living eukaryote Ostreococcus tauri unveils many unique features.</title>
        <authorList>
            <person name="Derelle E."/>
            <person name="Ferraz C."/>
            <person name="Rombauts S."/>
            <person name="Rouze P."/>
            <person name="Worden A.Z."/>
            <person name="Robbens S."/>
            <person name="Partensky F."/>
            <person name="Degroeve S."/>
            <person name="Echeynie S."/>
            <person name="Cooke R."/>
            <person name="Saeys Y."/>
            <person name="Wuyts J."/>
            <person name="Jabbari K."/>
            <person name="Bowler C."/>
            <person name="Panaud O."/>
            <person name="Piegu B."/>
            <person name="Ball S.G."/>
            <person name="Ral J.-P."/>
            <person name="Bouget F.-Y."/>
            <person name="Piganeau G."/>
            <person name="De Baets B."/>
            <person name="Picard A."/>
            <person name="Delseny M."/>
            <person name="Demaille J."/>
            <person name="Van de Peer Y."/>
            <person name="Moreau H."/>
        </authorList>
    </citation>
    <scope>NUCLEOTIDE SEQUENCE [LARGE SCALE GENOMIC DNA]</scope>
    <source>
        <strain evidence="6">OTTH 0595 / CCAP 157/2 / RCC745</strain>
    </source>
</reference>
<proteinExistence type="inferred from homology"/>
<dbReference type="PANTHER" id="PTHR33603:SF1">
    <property type="entry name" value="RIBOSOMAL RNA LARGE SUBUNIT METHYLTRANSFERASE H"/>
    <property type="match status" value="1"/>
</dbReference>
<dbReference type="FunCoup" id="A0A090LYW5">
    <property type="interactions" value="37"/>
</dbReference>
<dbReference type="AlphaFoldDB" id="A0A090LYW5"/>
<dbReference type="Pfam" id="PF02590">
    <property type="entry name" value="SPOUT_MTase"/>
    <property type="match status" value="1"/>
</dbReference>
<dbReference type="SUPFAM" id="SSF75217">
    <property type="entry name" value="alpha/beta knot"/>
    <property type="match status" value="1"/>
</dbReference>
<dbReference type="GO" id="GO:0008168">
    <property type="term" value="F:methyltransferase activity"/>
    <property type="evidence" value="ECO:0007669"/>
    <property type="project" value="UniProtKB-KW"/>
</dbReference>
<dbReference type="InterPro" id="IPR003742">
    <property type="entry name" value="RlmH-like"/>
</dbReference>
<comment type="caution">
    <text evidence="5">The sequence shown here is derived from an EMBL/GenBank/DDBJ whole genome shotgun (WGS) entry which is preliminary data.</text>
</comment>
<dbReference type="PANTHER" id="PTHR33603">
    <property type="entry name" value="METHYLTRANSFERASE"/>
    <property type="match status" value="1"/>
</dbReference>
<dbReference type="InParanoid" id="A0A090LYW5"/>
<dbReference type="KEGG" id="ota:OT_ostta03g02620"/>
<dbReference type="Proteomes" id="UP000009170">
    <property type="component" value="Unassembled WGS sequence"/>
</dbReference>
<dbReference type="GO" id="GO:0032259">
    <property type="term" value="P:methylation"/>
    <property type="evidence" value="ECO:0007669"/>
    <property type="project" value="UniProtKB-KW"/>
</dbReference>
<dbReference type="HAMAP" id="MF_00658">
    <property type="entry name" value="23SrRNA_methyltr_H"/>
    <property type="match status" value="1"/>
</dbReference>
<dbReference type="GO" id="GO:0006364">
    <property type="term" value="P:rRNA processing"/>
    <property type="evidence" value="ECO:0007669"/>
    <property type="project" value="InterPro"/>
</dbReference>
<dbReference type="STRING" id="70448.A0A090LYW5"/>
<protein>
    <submittedName>
        <fullName evidence="5">SPOUT methyltransferase, predicted</fullName>
    </submittedName>
</protein>
<dbReference type="InterPro" id="IPR029028">
    <property type="entry name" value="Alpha/beta_knot_MTases"/>
</dbReference>
<accession>A0A090LYW5</accession>
<dbReference type="EMBL" id="CAID01000003">
    <property type="protein sequence ID" value="CEF97121.1"/>
    <property type="molecule type" value="Genomic_DNA"/>
</dbReference>
<dbReference type="GeneID" id="9833734"/>
<evidence type="ECO:0000313" key="5">
    <source>
        <dbReference type="EMBL" id="CEF97121.1"/>
    </source>
</evidence>
<reference evidence="5 6" key="2">
    <citation type="journal article" date="2014" name="BMC Genomics">
        <title>An improved genome of the model marine alga Ostreococcus tauri unfolds by assessing Illumina de novo assemblies.</title>
        <authorList>
            <person name="Blanc-Mathieu R."/>
            <person name="Verhelst B."/>
            <person name="Derelle E."/>
            <person name="Rombauts S."/>
            <person name="Bouget F.Y."/>
            <person name="Carre I."/>
            <person name="Chateau A."/>
            <person name="Eyre-Walker A."/>
            <person name="Grimsley N."/>
            <person name="Moreau H."/>
            <person name="Piegu B."/>
            <person name="Rivals E."/>
            <person name="Schackwitz W."/>
            <person name="Van de Peer Y."/>
            <person name="Piganeau G."/>
        </authorList>
    </citation>
    <scope>NUCLEOTIDE SEQUENCE [LARGE SCALE GENOMIC DNA]</scope>
    <source>
        <strain evidence="6">OTTH 0595 / CCAP 157/2 / RCC745</strain>
    </source>
</reference>
<sequence>MRHALFASTSSSIRRLTGRAKGRNARVMVTVTAAGGARAIRAVPLRVVTVSKGGGRAFDDACKEYADRCKRYSGFEEVQAKQNPKNVKDNALQKEHEGERVMKFVGDRDYVVLLDERGEEVSSEQLADIVAKIGDEGHERGVFIIGGPFGHGSQVVKRANKSIRLSKMVLNHQVARLVLTEALYRAHTILRGEPYHH</sequence>
<organism evidence="5 6">
    <name type="scientific">Ostreococcus tauri</name>
    <name type="common">Marine green alga</name>
    <dbReference type="NCBI Taxonomy" id="70448"/>
    <lineage>
        <taxon>Eukaryota</taxon>
        <taxon>Viridiplantae</taxon>
        <taxon>Chlorophyta</taxon>
        <taxon>Mamiellophyceae</taxon>
        <taxon>Mamiellales</taxon>
        <taxon>Bathycoccaceae</taxon>
        <taxon>Ostreococcus</taxon>
    </lineage>
</organism>
<evidence type="ECO:0000256" key="4">
    <source>
        <dbReference type="ARBA" id="ARBA00038303"/>
    </source>
</evidence>
<name>A0A090LYW5_OSTTA</name>
<evidence type="ECO:0000256" key="2">
    <source>
        <dbReference type="ARBA" id="ARBA00022679"/>
    </source>
</evidence>
<keyword evidence="6" id="KW-1185">Reference proteome</keyword>
<comment type="similarity">
    <text evidence="4">Belongs to the RNA methyltransferase RlmH family.</text>
</comment>
<gene>
    <name evidence="5" type="ORF">OT_ostta03g02620</name>
</gene>
<keyword evidence="3" id="KW-0949">S-adenosyl-L-methionine</keyword>
<dbReference type="OrthoDB" id="429744at2759"/>
<dbReference type="CDD" id="cd18081">
    <property type="entry name" value="RlmH-like"/>
    <property type="match status" value="1"/>
</dbReference>
<evidence type="ECO:0000313" key="6">
    <source>
        <dbReference type="Proteomes" id="UP000009170"/>
    </source>
</evidence>
<keyword evidence="1 5" id="KW-0489">Methyltransferase</keyword>
<keyword evidence="2" id="KW-0808">Transferase</keyword>